<dbReference type="OrthoDB" id="3552888at2759"/>
<dbReference type="GeneID" id="28828063"/>
<evidence type="ECO:0000256" key="1">
    <source>
        <dbReference type="SAM" id="SignalP"/>
    </source>
</evidence>
<dbReference type="KEGG" id="psco:LY89DRAFT_717320"/>
<protein>
    <submittedName>
        <fullName evidence="2">Uncharacterized protein</fullName>
    </submittedName>
</protein>
<evidence type="ECO:0000313" key="2">
    <source>
        <dbReference type="EMBL" id="KUJ18783.1"/>
    </source>
</evidence>
<sequence length="211" mass="23291">MTKSMMKILAVFLTLITMVLAASLPGPVSRTVDVFNDGNNGVLRFKGPIHGVYVELNGTADEIYDQFSELYPEVVANVIIPDSVATHLAARDSNVELVPRSKTNMLCYPVNAQNWGPAWIPYLYDAINKLSVLGDGDCYVDGGPRWCVMLTCSRGDGIWLCNDNMYPISPNCGYLASYAWDMVFQCTHNDLTGGQEFDSDGYNVVVRNHSC</sequence>
<proteinExistence type="predicted"/>
<feature type="signal peptide" evidence="1">
    <location>
        <begin position="1"/>
        <end position="21"/>
    </location>
</feature>
<reference evidence="2 3" key="1">
    <citation type="submission" date="2015-10" db="EMBL/GenBank/DDBJ databases">
        <title>Full genome of DAOMC 229536 Phialocephala scopiformis, a fungal endophyte of spruce producing the potent anti-insectan compound rugulosin.</title>
        <authorList>
            <consortium name="DOE Joint Genome Institute"/>
            <person name="Walker A.K."/>
            <person name="Frasz S.L."/>
            <person name="Seifert K.A."/>
            <person name="Miller J.D."/>
            <person name="Mondo S.J."/>
            <person name="Labutti K."/>
            <person name="Lipzen A."/>
            <person name="Dockter R."/>
            <person name="Kennedy M."/>
            <person name="Grigoriev I.V."/>
            <person name="Spatafora J.W."/>
        </authorList>
    </citation>
    <scope>NUCLEOTIDE SEQUENCE [LARGE SCALE GENOMIC DNA]</scope>
    <source>
        <strain evidence="2 3">CBS 120377</strain>
    </source>
</reference>
<dbReference type="EMBL" id="KQ947412">
    <property type="protein sequence ID" value="KUJ18783.1"/>
    <property type="molecule type" value="Genomic_DNA"/>
</dbReference>
<keyword evidence="3" id="KW-1185">Reference proteome</keyword>
<dbReference type="AlphaFoldDB" id="A0A194XF40"/>
<dbReference type="STRING" id="149040.A0A194XF40"/>
<dbReference type="InParanoid" id="A0A194XF40"/>
<name>A0A194XF40_MOLSC</name>
<organism evidence="2 3">
    <name type="scientific">Mollisia scopiformis</name>
    <name type="common">Conifer needle endophyte fungus</name>
    <name type="synonym">Phialocephala scopiformis</name>
    <dbReference type="NCBI Taxonomy" id="149040"/>
    <lineage>
        <taxon>Eukaryota</taxon>
        <taxon>Fungi</taxon>
        <taxon>Dikarya</taxon>
        <taxon>Ascomycota</taxon>
        <taxon>Pezizomycotina</taxon>
        <taxon>Leotiomycetes</taxon>
        <taxon>Helotiales</taxon>
        <taxon>Mollisiaceae</taxon>
        <taxon>Mollisia</taxon>
    </lineage>
</organism>
<dbReference type="RefSeq" id="XP_018073138.1">
    <property type="nucleotide sequence ID" value="XM_018218337.1"/>
</dbReference>
<gene>
    <name evidence="2" type="ORF">LY89DRAFT_717320</name>
</gene>
<accession>A0A194XF40</accession>
<dbReference type="Proteomes" id="UP000070700">
    <property type="component" value="Unassembled WGS sequence"/>
</dbReference>
<evidence type="ECO:0000313" key="3">
    <source>
        <dbReference type="Proteomes" id="UP000070700"/>
    </source>
</evidence>
<keyword evidence="1" id="KW-0732">Signal</keyword>
<feature type="chain" id="PRO_5008268211" evidence="1">
    <location>
        <begin position="22"/>
        <end position="211"/>
    </location>
</feature>